<accession>A0ABN2U2B7</accession>
<dbReference type="Gene3D" id="3.30.565.10">
    <property type="entry name" value="Histidine kinase-like ATPase, C-terminal domain"/>
    <property type="match status" value="1"/>
</dbReference>
<protein>
    <recommendedName>
        <fullName evidence="4">Histidine kinase/HSP90-like ATPase domain-containing protein</fullName>
    </recommendedName>
</protein>
<feature type="compositionally biased region" description="Low complexity" evidence="1">
    <location>
        <begin position="108"/>
        <end position="141"/>
    </location>
</feature>
<dbReference type="PANTHER" id="PTHR35526">
    <property type="entry name" value="ANTI-SIGMA-F FACTOR RSBW-RELATED"/>
    <property type="match status" value="1"/>
</dbReference>
<dbReference type="PANTHER" id="PTHR35526:SF3">
    <property type="entry name" value="ANTI-SIGMA-F FACTOR RSBW"/>
    <property type="match status" value="1"/>
</dbReference>
<evidence type="ECO:0008006" key="4">
    <source>
        <dbReference type="Google" id="ProtNLM"/>
    </source>
</evidence>
<evidence type="ECO:0000256" key="1">
    <source>
        <dbReference type="SAM" id="MobiDB-lite"/>
    </source>
</evidence>
<evidence type="ECO:0000313" key="2">
    <source>
        <dbReference type="EMBL" id="GAA2027843.1"/>
    </source>
</evidence>
<keyword evidence="3" id="KW-1185">Reference proteome</keyword>
<feature type="compositionally biased region" description="Gly residues" evidence="1">
    <location>
        <begin position="142"/>
        <end position="158"/>
    </location>
</feature>
<name>A0ABN2U2B7_9ACTN</name>
<organism evidence="2 3">
    <name type="scientific">Catenulispora yoronensis</name>
    <dbReference type="NCBI Taxonomy" id="450799"/>
    <lineage>
        <taxon>Bacteria</taxon>
        <taxon>Bacillati</taxon>
        <taxon>Actinomycetota</taxon>
        <taxon>Actinomycetes</taxon>
        <taxon>Catenulisporales</taxon>
        <taxon>Catenulisporaceae</taxon>
        <taxon>Catenulispora</taxon>
    </lineage>
</organism>
<feature type="region of interest" description="Disordered" evidence="1">
    <location>
        <begin position="242"/>
        <end position="279"/>
    </location>
</feature>
<feature type="region of interest" description="Disordered" evidence="1">
    <location>
        <begin position="291"/>
        <end position="330"/>
    </location>
</feature>
<dbReference type="RefSeq" id="WP_344666046.1">
    <property type="nucleotide sequence ID" value="NZ_BAAAQN010000013.1"/>
</dbReference>
<comment type="caution">
    <text evidence="2">The sequence shown here is derived from an EMBL/GenBank/DDBJ whole genome shotgun (WGS) entry which is preliminary data.</text>
</comment>
<dbReference type="Proteomes" id="UP001500751">
    <property type="component" value="Unassembled WGS sequence"/>
</dbReference>
<sequence>MSYWSRSFPGLAECLSEVRQFTEMVVGDAPGSELVVLAVSELAGNAIVHTASGAPGGQFVVHLATFSDRYQIRVDDQGAPSDPRIVVGGIGKFADLGELDGLDEPGKSSSSSVSDSSSSSSSSSVSDPSSDSSSSSSPRAGAGAGSRPGSGSAAGGAPGPLDDDLDDDLDDLDDLSWCAEAGRGLAMVASVAEKWGVIGDHRARAVWAEIPTPVAGEEIGTADVSGDILAALEAFANVMDAEEIEEEDSEPKPDDDTFRPGTEPEAIGRPSAANVVGDGSIAPVQPVLPLDWPTEWSTGGRSAGPAPRSDRSTEHQPGDSLTTADPILAPRTTTVHWAGRMPSDPKVAERYRQAARGAVFMRALIEGAYVETVGPRKLPYWPPFPNPLALQGARSGKRKEEEAE</sequence>
<dbReference type="InterPro" id="IPR036890">
    <property type="entry name" value="HATPase_C_sf"/>
</dbReference>
<dbReference type="SUPFAM" id="SSF55874">
    <property type="entry name" value="ATPase domain of HSP90 chaperone/DNA topoisomerase II/histidine kinase"/>
    <property type="match status" value="1"/>
</dbReference>
<dbReference type="InterPro" id="IPR050267">
    <property type="entry name" value="Anti-sigma-factor_SerPK"/>
</dbReference>
<evidence type="ECO:0000313" key="3">
    <source>
        <dbReference type="Proteomes" id="UP001500751"/>
    </source>
</evidence>
<proteinExistence type="predicted"/>
<feature type="compositionally biased region" description="Basic and acidic residues" evidence="1">
    <location>
        <begin position="308"/>
        <end position="317"/>
    </location>
</feature>
<feature type="region of interest" description="Disordered" evidence="1">
    <location>
        <begin position="98"/>
        <end position="168"/>
    </location>
</feature>
<gene>
    <name evidence="2" type="ORF">GCM10009839_28520</name>
</gene>
<reference evidence="2 3" key="1">
    <citation type="journal article" date="2019" name="Int. J. Syst. Evol. Microbiol.">
        <title>The Global Catalogue of Microorganisms (GCM) 10K type strain sequencing project: providing services to taxonomists for standard genome sequencing and annotation.</title>
        <authorList>
            <consortium name="The Broad Institute Genomics Platform"/>
            <consortium name="The Broad Institute Genome Sequencing Center for Infectious Disease"/>
            <person name="Wu L."/>
            <person name="Ma J."/>
        </authorList>
    </citation>
    <scope>NUCLEOTIDE SEQUENCE [LARGE SCALE GENOMIC DNA]</scope>
    <source>
        <strain evidence="2 3">JCM 16014</strain>
    </source>
</reference>
<dbReference type="CDD" id="cd16936">
    <property type="entry name" value="HATPase_RsbW-like"/>
    <property type="match status" value="1"/>
</dbReference>
<dbReference type="EMBL" id="BAAAQN010000013">
    <property type="protein sequence ID" value="GAA2027843.1"/>
    <property type="molecule type" value="Genomic_DNA"/>
</dbReference>